<accession>A0ABQ8JQT0</accession>
<evidence type="ECO:0000256" key="1">
    <source>
        <dbReference type="SAM" id="Phobius"/>
    </source>
</evidence>
<name>A0ABQ8JQT0_DERPT</name>
<keyword evidence="1" id="KW-0812">Transmembrane</keyword>
<proteinExistence type="predicted"/>
<evidence type="ECO:0008006" key="4">
    <source>
        <dbReference type="Google" id="ProtNLM"/>
    </source>
</evidence>
<protein>
    <recommendedName>
        <fullName evidence="4">Transmembrane protein</fullName>
    </recommendedName>
</protein>
<keyword evidence="1" id="KW-0472">Membrane</keyword>
<dbReference type="EMBL" id="NJHN03000027">
    <property type="protein sequence ID" value="KAH9424720.1"/>
    <property type="molecule type" value="Genomic_DNA"/>
</dbReference>
<keyword evidence="1" id="KW-1133">Transmembrane helix</keyword>
<reference evidence="2 3" key="1">
    <citation type="journal article" date="2018" name="J. Allergy Clin. Immunol.">
        <title>High-quality assembly of Dermatophagoides pteronyssinus genome and transcriptome reveals a wide range of novel allergens.</title>
        <authorList>
            <person name="Liu X.Y."/>
            <person name="Yang K.Y."/>
            <person name="Wang M.Q."/>
            <person name="Kwok J.S."/>
            <person name="Zeng X."/>
            <person name="Yang Z."/>
            <person name="Xiao X.J."/>
            <person name="Lau C.P."/>
            <person name="Li Y."/>
            <person name="Huang Z.M."/>
            <person name="Ba J.G."/>
            <person name="Yim A.K."/>
            <person name="Ouyang C.Y."/>
            <person name="Ngai S.M."/>
            <person name="Chan T.F."/>
            <person name="Leung E.L."/>
            <person name="Liu L."/>
            <person name="Liu Z.G."/>
            <person name="Tsui S.K."/>
        </authorList>
    </citation>
    <scope>NUCLEOTIDE SEQUENCE [LARGE SCALE GENOMIC DNA]</scope>
    <source>
        <strain evidence="2">Derp</strain>
    </source>
</reference>
<keyword evidence="3" id="KW-1185">Reference proteome</keyword>
<feature type="transmembrane region" description="Helical" evidence="1">
    <location>
        <begin position="56"/>
        <end position="75"/>
    </location>
</feature>
<comment type="caution">
    <text evidence="2">The sequence shown here is derived from an EMBL/GenBank/DDBJ whole genome shotgun (WGS) entry which is preliminary data.</text>
</comment>
<dbReference type="Proteomes" id="UP000887458">
    <property type="component" value="Unassembled WGS sequence"/>
</dbReference>
<evidence type="ECO:0000313" key="2">
    <source>
        <dbReference type="EMBL" id="KAH9424720.1"/>
    </source>
</evidence>
<evidence type="ECO:0000313" key="3">
    <source>
        <dbReference type="Proteomes" id="UP000887458"/>
    </source>
</evidence>
<organism evidence="2 3">
    <name type="scientific">Dermatophagoides pteronyssinus</name>
    <name type="common">European house dust mite</name>
    <dbReference type="NCBI Taxonomy" id="6956"/>
    <lineage>
        <taxon>Eukaryota</taxon>
        <taxon>Metazoa</taxon>
        <taxon>Ecdysozoa</taxon>
        <taxon>Arthropoda</taxon>
        <taxon>Chelicerata</taxon>
        <taxon>Arachnida</taxon>
        <taxon>Acari</taxon>
        <taxon>Acariformes</taxon>
        <taxon>Sarcoptiformes</taxon>
        <taxon>Astigmata</taxon>
        <taxon>Psoroptidia</taxon>
        <taxon>Analgoidea</taxon>
        <taxon>Pyroglyphidae</taxon>
        <taxon>Dermatophagoidinae</taxon>
        <taxon>Dermatophagoides</taxon>
    </lineage>
</organism>
<gene>
    <name evidence="2" type="ORF">DERP_013950</name>
</gene>
<sequence length="95" mass="10448">MSTNGMSTNGMATNGMSTNGMSTNGMTNGTILGSYGLEIEACLCLCNLSLPRFLELVLECVVGMELVVGLVFWWIRDGFGLRCLVVCQWENEWEK</sequence>
<reference evidence="2 3" key="2">
    <citation type="journal article" date="2022" name="Mol. Biol. Evol.">
        <title>Comparative Genomics Reveals Insights into the Divergent Evolution of Astigmatic Mites and Household Pest Adaptations.</title>
        <authorList>
            <person name="Xiong Q."/>
            <person name="Wan A.T."/>
            <person name="Liu X."/>
            <person name="Fung C.S."/>
            <person name="Xiao X."/>
            <person name="Malainual N."/>
            <person name="Hou J."/>
            <person name="Wang L."/>
            <person name="Wang M."/>
            <person name="Yang K.Y."/>
            <person name="Cui Y."/>
            <person name="Leung E.L."/>
            <person name="Nong W."/>
            <person name="Shin S.K."/>
            <person name="Au S.W."/>
            <person name="Jeong K.Y."/>
            <person name="Chew F.T."/>
            <person name="Hui J.H."/>
            <person name="Leung T.F."/>
            <person name="Tungtrongchitr A."/>
            <person name="Zhong N."/>
            <person name="Liu Z."/>
            <person name="Tsui S.K."/>
        </authorList>
    </citation>
    <scope>NUCLEOTIDE SEQUENCE [LARGE SCALE GENOMIC DNA]</scope>
    <source>
        <strain evidence="2">Derp</strain>
    </source>
</reference>